<dbReference type="GO" id="GO:0016746">
    <property type="term" value="F:acyltransferase activity"/>
    <property type="evidence" value="ECO:0007669"/>
    <property type="project" value="InterPro"/>
</dbReference>
<keyword evidence="3" id="KW-1185">Reference proteome</keyword>
<dbReference type="AlphaFoldDB" id="A0A1H9Q4P1"/>
<gene>
    <name evidence="2" type="ORF">SAMN04487818_10482</name>
</gene>
<protein>
    <submittedName>
        <fullName evidence="2">Beta-ketoacyl synthase, N-terminal domain</fullName>
    </submittedName>
</protein>
<dbReference type="Proteomes" id="UP000199051">
    <property type="component" value="Unassembled WGS sequence"/>
</dbReference>
<name>A0A1H9Q4P1_9PSEU</name>
<organism evidence="2 3">
    <name type="scientific">Actinokineospora terrae</name>
    <dbReference type="NCBI Taxonomy" id="155974"/>
    <lineage>
        <taxon>Bacteria</taxon>
        <taxon>Bacillati</taxon>
        <taxon>Actinomycetota</taxon>
        <taxon>Actinomycetes</taxon>
        <taxon>Pseudonocardiales</taxon>
        <taxon>Pseudonocardiaceae</taxon>
        <taxon>Actinokineospora</taxon>
    </lineage>
</organism>
<reference evidence="3" key="1">
    <citation type="submission" date="2016-10" db="EMBL/GenBank/DDBJ databases">
        <authorList>
            <person name="Varghese N."/>
            <person name="Submissions S."/>
        </authorList>
    </citation>
    <scope>NUCLEOTIDE SEQUENCE [LARGE SCALE GENOMIC DNA]</scope>
    <source>
        <strain evidence="3">DSM 44260</strain>
    </source>
</reference>
<dbReference type="Pfam" id="PF13723">
    <property type="entry name" value="Ketoacyl-synt_2"/>
    <property type="match status" value="1"/>
</dbReference>
<dbReference type="Gene3D" id="3.40.47.10">
    <property type="match status" value="1"/>
</dbReference>
<dbReference type="InterPro" id="IPR016039">
    <property type="entry name" value="Thiolase-like"/>
</dbReference>
<dbReference type="STRING" id="155974.SAMN04487818_10482"/>
<dbReference type="InterPro" id="IPR014030">
    <property type="entry name" value="Ketoacyl_synth_N"/>
</dbReference>
<sequence>MTTTADTDLSTLDLSDVDGLTVLAEARFPGAGPSRQPAPLPGFVSSSFAPLIAQAADDCMSQVHGSAPVPAERGDRTAVVVVSTRGDLGTATAVAAAIEAGKRMPPILFFQSVANSAAGRVAVTWGLRGPVVCTSPVDDPVADALAVADLLLADEAADEVLVVLVEQGAEAAAALLLARPGRTTDQTRRRTDQRSTQ</sequence>
<accession>A0A1H9Q4P1</accession>
<evidence type="ECO:0000259" key="1">
    <source>
        <dbReference type="Pfam" id="PF13723"/>
    </source>
</evidence>
<dbReference type="RefSeq" id="WP_092776388.1">
    <property type="nucleotide sequence ID" value="NZ_FOGI01000004.1"/>
</dbReference>
<dbReference type="SUPFAM" id="SSF53901">
    <property type="entry name" value="Thiolase-like"/>
    <property type="match status" value="1"/>
</dbReference>
<dbReference type="EMBL" id="FOGI01000004">
    <property type="protein sequence ID" value="SER55378.1"/>
    <property type="molecule type" value="Genomic_DNA"/>
</dbReference>
<evidence type="ECO:0000313" key="2">
    <source>
        <dbReference type="EMBL" id="SER55378.1"/>
    </source>
</evidence>
<evidence type="ECO:0000313" key="3">
    <source>
        <dbReference type="Proteomes" id="UP000199051"/>
    </source>
</evidence>
<feature type="domain" description="Beta-ketoacyl synthase-like N-terminal" evidence="1">
    <location>
        <begin position="72"/>
        <end position="168"/>
    </location>
</feature>
<proteinExistence type="predicted"/>